<keyword evidence="3" id="KW-1185">Reference proteome</keyword>
<reference evidence="2 3" key="1">
    <citation type="submission" date="2016-01" db="EMBL/GenBank/DDBJ databases">
        <title>The new phylogeny of the genus Mycobacterium.</title>
        <authorList>
            <person name="Tarcisio F."/>
            <person name="Conor M."/>
            <person name="Antonella G."/>
            <person name="Elisabetta G."/>
            <person name="Giulia F.S."/>
            <person name="Sara T."/>
            <person name="Anna F."/>
            <person name="Clotilde B."/>
            <person name="Roberto B."/>
            <person name="Veronica D.S."/>
            <person name="Fabio R."/>
            <person name="Monica P."/>
            <person name="Olivier J."/>
            <person name="Enrico T."/>
            <person name="Nicola S."/>
        </authorList>
    </citation>
    <scope>NUCLEOTIDE SEQUENCE [LARGE SCALE GENOMIC DNA]</scope>
    <source>
        <strain evidence="2 3">DSM 45166</strain>
    </source>
</reference>
<feature type="compositionally biased region" description="Basic residues" evidence="1">
    <location>
        <begin position="46"/>
        <end position="56"/>
    </location>
</feature>
<dbReference type="Proteomes" id="UP000193487">
    <property type="component" value="Unassembled WGS sequence"/>
</dbReference>
<feature type="region of interest" description="Disordered" evidence="1">
    <location>
        <begin position="46"/>
        <end position="66"/>
    </location>
</feature>
<evidence type="ECO:0000313" key="3">
    <source>
        <dbReference type="Proteomes" id="UP000193487"/>
    </source>
</evidence>
<evidence type="ECO:0000313" key="2">
    <source>
        <dbReference type="EMBL" id="ORW04673.1"/>
    </source>
</evidence>
<proteinExistence type="predicted"/>
<evidence type="ECO:0000256" key="1">
    <source>
        <dbReference type="SAM" id="MobiDB-lite"/>
    </source>
</evidence>
<protein>
    <submittedName>
        <fullName evidence="2">Uncharacterized protein</fullName>
    </submittedName>
</protein>
<sequence>MLVLLEKTVKDGLFGSANPKYDVVRLLRRSDRARPIIKAHKKIHRRFAGKSQHNRKQSGVIPFLQN</sequence>
<dbReference type="EMBL" id="LQPE01000101">
    <property type="protein sequence ID" value="ORW04673.1"/>
    <property type="molecule type" value="Genomic_DNA"/>
</dbReference>
<name>A0A1X1Y0K1_9MYCO</name>
<dbReference type="AlphaFoldDB" id="A0A1X1Y0K1"/>
<comment type="caution">
    <text evidence="2">The sequence shown here is derived from an EMBL/GenBank/DDBJ whole genome shotgun (WGS) entry which is preliminary data.</text>
</comment>
<organism evidence="2 3">
    <name type="scientific">Mycobacterium kyorinense</name>
    <dbReference type="NCBI Taxonomy" id="487514"/>
    <lineage>
        <taxon>Bacteria</taxon>
        <taxon>Bacillati</taxon>
        <taxon>Actinomycetota</taxon>
        <taxon>Actinomycetes</taxon>
        <taxon>Mycobacteriales</taxon>
        <taxon>Mycobacteriaceae</taxon>
        <taxon>Mycobacterium</taxon>
    </lineage>
</organism>
<accession>A0A1X1Y0K1</accession>
<gene>
    <name evidence="2" type="ORF">AWC14_02805</name>
</gene>